<protein>
    <submittedName>
        <fullName evidence="1">Uncharacterized protein</fullName>
    </submittedName>
</protein>
<name>A0A9J5Z0P0_SOLCO</name>
<organism evidence="1 2">
    <name type="scientific">Solanum commersonii</name>
    <name type="common">Commerson's wild potato</name>
    <name type="synonym">Commerson's nightshade</name>
    <dbReference type="NCBI Taxonomy" id="4109"/>
    <lineage>
        <taxon>Eukaryota</taxon>
        <taxon>Viridiplantae</taxon>
        <taxon>Streptophyta</taxon>
        <taxon>Embryophyta</taxon>
        <taxon>Tracheophyta</taxon>
        <taxon>Spermatophyta</taxon>
        <taxon>Magnoliopsida</taxon>
        <taxon>eudicotyledons</taxon>
        <taxon>Gunneridae</taxon>
        <taxon>Pentapetalae</taxon>
        <taxon>asterids</taxon>
        <taxon>lamiids</taxon>
        <taxon>Solanales</taxon>
        <taxon>Solanaceae</taxon>
        <taxon>Solanoideae</taxon>
        <taxon>Solaneae</taxon>
        <taxon>Solanum</taxon>
    </lineage>
</organism>
<sequence>MEFPVLPFVFSKSINVLSLTSGIIESYYHIVIIVSYLGHSIFFFETNSSQSNSWRCSCLDYLELEYTINTTSNDVQTFNVKNDSTRVLHVPILLKDGALTSIEDEVWYVTTYNDYGDIFILDISGGMYIGNVSCSVLLCTNSVDDIMCRRHCGDLERLYIYKLGRGGGEKVETLMTQCDQDKIYFYHLREQKVDTLMSSRQLNSKIRFIAYTNNLVMLYELKN</sequence>
<dbReference type="AlphaFoldDB" id="A0A9J5Z0P0"/>
<evidence type="ECO:0000313" key="2">
    <source>
        <dbReference type="Proteomes" id="UP000824120"/>
    </source>
</evidence>
<gene>
    <name evidence="1" type="ORF">H5410_027217</name>
</gene>
<accession>A0A9J5Z0P0</accession>
<dbReference type="Proteomes" id="UP000824120">
    <property type="component" value="Chromosome 5"/>
</dbReference>
<dbReference type="EMBL" id="JACXVP010000005">
    <property type="protein sequence ID" value="KAG5605725.1"/>
    <property type="molecule type" value="Genomic_DNA"/>
</dbReference>
<comment type="caution">
    <text evidence="1">The sequence shown here is derived from an EMBL/GenBank/DDBJ whole genome shotgun (WGS) entry which is preliminary data.</text>
</comment>
<evidence type="ECO:0000313" key="1">
    <source>
        <dbReference type="EMBL" id="KAG5605725.1"/>
    </source>
</evidence>
<proteinExistence type="predicted"/>
<keyword evidence="2" id="KW-1185">Reference proteome</keyword>
<reference evidence="1 2" key="1">
    <citation type="submission" date="2020-09" db="EMBL/GenBank/DDBJ databases">
        <title>De no assembly of potato wild relative species, Solanum commersonii.</title>
        <authorList>
            <person name="Cho K."/>
        </authorList>
    </citation>
    <scope>NUCLEOTIDE SEQUENCE [LARGE SCALE GENOMIC DNA]</scope>
    <source>
        <strain evidence="1">LZ3.2</strain>
        <tissue evidence="1">Leaf</tissue>
    </source>
</reference>